<comment type="caution">
    <text evidence="2">The sequence shown here is derived from an EMBL/GenBank/DDBJ whole genome shotgun (WGS) entry which is preliminary data.</text>
</comment>
<evidence type="ECO:0000256" key="1">
    <source>
        <dbReference type="SAM" id="SignalP"/>
    </source>
</evidence>
<feature type="signal peptide" evidence="1">
    <location>
        <begin position="1"/>
        <end position="20"/>
    </location>
</feature>
<dbReference type="OrthoDB" id="191143at2"/>
<protein>
    <submittedName>
        <fullName evidence="2">Outer membrane putative beta-barrel porin/alpha-amylase</fullName>
    </submittedName>
</protein>
<dbReference type="RefSeq" id="WP_125486629.1">
    <property type="nucleotide sequence ID" value="NZ_RSDW01000001.1"/>
</dbReference>
<dbReference type="InterPro" id="IPR025737">
    <property type="entry name" value="FApF"/>
</dbReference>
<dbReference type="EMBL" id="RSDW01000001">
    <property type="protein sequence ID" value="RSL18240.1"/>
    <property type="molecule type" value="Genomic_DNA"/>
</dbReference>
<evidence type="ECO:0000313" key="3">
    <source>
        <dbReference type="Proteomes" id="UP000269669"/>
    </source>
</evidence>
<evidence type="ECO:0000313" key="2">
    <source>
        <dbReference type="EMBL" id="RSL18240.1"/>
    </source>
</evidence>
<gene>
    <name evidence="2" type="ORF">EDE15_3801</name>
</gene>
<accession>A0A3R9QJV2</accession>
<proteinExistence type="predicted"/>
<feature type="chain" id="PRO_5018782020" evidence="1">
    <location>
        <begin position="21"/>
        <end position="303"/>
    </location>
</feature>
<sequence length="303" mass="33195">MDKRLLILGAALAAHTHACAQFTDPRNYQNTPVGINQLELAYAYVRSNTSIDTSFIVSGAKFNLNQGLIDYTRYFSFLHRTAWAEASVPIANLNGSVTSTDISGSTTGTGDSGYSAGILLKGGPALSPEEFANAETTTSIGLSLSTTAPTGQYDPNKILNLGSDRWSFRPELAISKPFGPDQRWVLDGYANTYLYTDNDRYRGVEVLRQRALLGLEGHISYAFNNAIWASLDTRYSFRGDTTVSGVNQDNSQRNFIVGSELVVSPNSRNSFTFEFAKAVVHRNGPSLGGFAVKYDYTWGRGYR</sequence>
<dbReference type="Proteomes" id="UP000269669">
    <property type="component" value="Unassembled WGS sequence"/>
</dbReference>
<organism evidence="2 3">
    <name type="scientific">Edaphobacter aggregans</name>
    <dbReference type="NCBI Taxonomy" id="570835"/>
    <lineage>
        <taxon>Bacteria</taxon>
        <taxon>Pseudomonadati</taxon>
        <taxon>Acidobacteriota</taxon>
        <taxon>Terriglobia</taxon>
        <taxon>Terriglobales</taxon>
        <taxon>Acidobacteriaceae</taxon>
        <taxon>Edaphobacter</taxon>
    </lineage>
</organism>
<reference evidence="2 3" key="1">
    <citation type="submission" date="2018-12" db="EMBL/GenBank/DDBJ databases">
        <title>Sequencing of bacterial isolates from soil warming experiment in Harvard Forest, Massachusetts, USA.</title>
        <authorList>
            <person name="Deangelis K."/>
        </authorList>
    </citation>
    <scope>NUCLEOTIDE SEQUENCE [LARGE SCALE GENOMIC DNA]</scope>
    <source>
        <strain evidence="2 3">EB153</strain>
    </source>
</reference>
<keyword evidence="1" id="KW-0732">Signal</keyword>
<dbReference type="Pfam" id="PF13557">
    <property type="entry name" value="Phenol_MetA_deg"/>
    <property type="match status" value="1"/>
</dbReference>
<keyword evidence="3" id="KW-1185">Reference proteome</keyword>
<dbReference type="AlphaFoldDB" id="A0A3R9QJV2"/>
<name>A0A3R9QJV2_9BACT</name>